<gene>
    <name evidence="2" type="ORF">SAMN04488552_3198</name>
</gene>
<dbReference type="EMBL" id="LT629745">
    <property type="protein sequence ID" value="SDS44991.1"/>
    <property type="molecule type" value="Genomic_DNA"/>
</dbReference>
<evidence type="ECO:0000313" key="2">
    <source>
        <dbReference type="EMBL" id="SDS44991.1"/>
    </source>
</evidence>
<dbReference type="Proteomes" id="UP000198858">
    <property type="component" value="Chromosome I"/>
</dbReference>
<reference evidence="2 3" key="1">
    <citation type="submission" date="2016-10" db="EMBL/GenBank/DDBJ databases">
        <authorList>
            <person name="Varghese N."/>
            <person name="Submissions S."/>
        </authorList>
    </citation>
    <scope>NUCLEOTIDE SEQUENCE [LARGE SCALE GENOMIC DNA]</scope>
    <source>
        <strain evidence="2 3">Mar_2010_102</strain>
    </source>
</reference>
<protein>
    <recommendedName>
        <fullName evidence="1">DUF7793 domain-containing protein</fullName>
    </recommendedName>
</protein>
<organism evidence="2 3">
    <name type="scientific">Christiangramia echinicola</name>
    <dbReference type="NCBI Taxonomy" id="279359"/>
    <lineage>
        <taxon>Bacteria</taxon>
        <taxon>Pseudomonadati</taxon>
        <taxon>Bacteroidota</taxon>
        <taxon>Flavobacteriia</taxon>
        <taxon>Flavobacteriales</taxon>
        <taxon>Flavobacteriaceae</taxon>
        <taxon>Christiangramia</taxon>
    </lineage>
</organism>
<proteinExistence type="predicted"/>
<dbReference type="Pfam" id="PF25056">
    <property type="entry name" value="DUF7793"/>
    <property type="match status" value="1"/>
</dbReference>
<evidence type="ECO:0000313" key="3">
    <source>
        <dbReference type="Proteomes" id="UP000198858"/>
    </source>
</evidence>
<dbReference type="AlphaFoldDB" id="A0A1H1SAN2"/>
<sequence>MLLNNFIVYISDIQNFSGMVVDGTYAKMWISEGILFFVYKEIYEINRSMAREIVSQRLQLQNENSYPIFCDLRAITNAQKQARDYLAIEGAYMTTALALLVEDEHAMVITQLYIKTSSPAYPTRVFTDKGKALLFLQEYK</sequence>
<accession>A0A1H1SAN2</accession>
<dbReference type="Gene3D" id="3.40.970.30">
    <property type="entry name" value="yp_829618.1 like domains"/>
    <property type="match status" value="1"/>
</dbReference>
<keyword evidence="3" id="KW-1185">Reference proteome</keyword>
<name>A0A1H1SAN2_9FLAO</name>
<evidence type="ECO:0000259" key="1">
    <source>
        <dbReference type="Pfam" id="PF25056"/>
    </source>
</evidence>
<feature type="domain" description="DUF7793" evidence="1">
    <location>
        <begin position="28"/>
        <end position="140"/>
    </location>
</feature>
<dbReference type="STRING" id="1250231.SAMN04488552_3198"/>
<dbReference type="InterPro" id="IPR056695">
    <property type="entry name" value="DUF7793"/>
</dbReference>